<name>A0A139MYL4_STRCR</name>
<keyword evidence="2" id="KW-0378">Hydrolase</keyword>
<dbReference type="PANTHER" id="PTHR42850">
    <property type="entry name" value="METALLOPHOSPHOESTERASE"/>
    <property type="match status" value="1"/>
</dbReference>
<dbReference type="GO" id="GO:0008803">
    <property type="term" value="F:bis(5'-nucleosyl)-tetraphosphatase (symmetrical) activity"/>
    <property type="evidence" value="ECO:0007669"/>
    <property type="project" value="TreeGrafter"/>
</dbReference>
<dbReference type="InterPro" id="IPR050126">
    <property type="entry name" value="Ap4A_hydrolase"/>
</dbReference>
<dbReference type="EMBL" id="LQRD01000064">
    <property type="protein sequence ID" value="KXT68865.1"/>
    <property type="molecule type" value="Genomic_DNA"/>
</dbReference>
<dbReference type="GO" id="GO:0004722">
    <property type="term" value="F:protein serine/threonine phosphatase activity"/>
    <property type="evidence" value="ECO:0007669"/>
    <property type="project" value="UniProtKB-EC"/>
</dbReference>
<reference evidence="2 3" key="1">
    <citation type="submission" date="2016-01" db="EMBL/GenBank/DDBJ databases">
        <title>Highly variable Streptococcus oralis are common among viridans streptococci isolated from primates.</title>
        <authorList>
            <person name="Denapaite D."/>
            <person name="Rieger M."/>
            <person name="Koendgen S."/>
            <person name="Brueckner R."/>
            <person name="Ochigava I."/>
            <person name="Kappeler P."/>
            <person name="Maetz-Rensing K."/>
            <person name="Leendertz F."/>
            <person name="Hakenbeck R."/>
        </authorList>
    </citation>
    <scope>NUCLEOTIDE SEQUENCE [LARGE SCALE GENOMIC DNA]</scope>
    <source>
        <strain evidence="2 3">DD08</strain>
    </source>
</reference>
<organism evidence="2 3">
    <name type="scientific">Streptococcus cristatus</name>
    <dbReference type="NCBI Taxonomy" id="45634"/>
    <lineage>
        <taxon>Bacteria</taxon>
        <taxon>Bacillati</taxon>
        <taxon>Bacillota</taxon>
        <taxon>Bacilli</taxon>
        <taxon>Lactobacillales</taxon>
        <taxon>Streptococcaceae</taxon>
        <taxon>Streptococcus</taxon>
    </lineage>
</organism>
<dbReference type="Proteomes" id="UP000070377">
    <property type="component" value="Unassembled WGS sequence"/>
</dbReference>
<dbReference type="GO" id="GO:0110154">
    <property type="term" value="P:RNA decapping"/>
    <property type="evidence" value="ECO:0007669"/>
    <property type="project" value="TreeGrafter"/>
</dbReference>
<protein>
    <submittedName>
        <fullName evidence="2">Serine/threonine protein phosphatase</fullName>
        <ecNumber evidence="2">3.1.3.16</ecNumber>
    </submittedName>
</protein>
<dbReference type="PATRIC" id="fig|45634.12.peg.1708"/>
<comment type="caution">
    <text evidence="2">The sequence shown here is derived from an EMBL/GenBank/DDBJ whole genome shotgun (WGS) entry which is preliminary data.</text>
</comment>
<dbReference type="SUPFAM" id="SSF56300">
    <property type="entry name" value="Metallo-dependent phosphatases"/>
    <property type="match status" value="1"/>
</dbReference>
<feature type="domain" description="Calcineurin-like phosphoesterase" evidence="1">
    <location>
        <begin position="4"/>
        <end position="185"/>
    </location>
</feature>
<dbReference type="AlphaFoldDB" id="A0A139MYL4"/>
<dbReference type="InterPro" id="IPR004843">
    <property type="entry name" value="Calcineurin-like_PHP"/>
</dbReference>
<dbReference type="GO" id="GO:0005737">
    <property type="term" value="C:cytoplasm"/>
    <property type="evidence" value="ECO:0007669"/>
    <property type="project" value="TreeGrafter"/>
</dbReference>
<gene>
    <name evidence="2" type="ORF">SCRDD08_01634</name>
</gene>
<sequence>MTKYFVIGDVHGKAGMLDELLQHWDGRSQLVFLGDLIDRGEDSRAVLERVKDLVDQEGAVCLSGNHEYMFLTWLDNPEKSYDHYRRNGGDTTINSLLGRPLNAPVDGLADAERIKMEAADLVDFIRQMPFLLETEQYIFVHAGLDLELKDWRETSDYQKVWIRAPFHEGSNQTGKRIVFGHTPTFYLLHEAPGTDQLWMTEDGKIGMDGGAVYGGVLHGVLFGYNGIIEQYAIRNDGFAAEDE</sequence>
<proteinExistence type="predicted"/>
<dbReference type="EC" id="3.1.3.16" evidence="2"/>
<evidence type="ECO:0000259" key="1">
    <source>
        <dbReference type="Pfam" id="PF00149"/>
    </source>
</evidence>
<dbReference type="InterPro" id="IPR029052">
    <property type="entry name" value="Metallo-depent_PP-like"/>
</dbReference>
<dbReference type="STRING" id="45634.SCRDD08_01634"/>
<evidence type="ECO:0000313" key="2">
    <source>
        <dbReference type="EMBL" id="KXT68865.1"/>
    </source>
</evidence>
<evidence type="ECO:0000313" key="3">
    <source>
        <dbReference type="Proteomes" id="UP000070377"/>
    </source>
</evidence>
<dbReference type="Gene3D" id="3.60.21.10">
    <property type="match status" value="1"/>
</dbReference>
<dbReference type="Pfam" id="PF00149">
    <property type="entry name" value="Metallophos"/>
    <property type="match status" value="1"/>
</dbReference>
<accession>A0A139MYL4</accession>
<dbReference type="RefSeq" id="WP_061423164.1">
    <property type="nucleotide sequence ID" value="NZ_KQ969062.1"/>
</dbReference>
<dbReference type="PANTHER" id="PTHR42850:SF4">
    <property type="entry name" value="ZINC-DEPENDENT ENDOPOLYPHOSPHATASE"/>
    <property type="match status" value="1"/>
</dbReference>